<reference evidence="4" key="1">
    <citation type="journal article" date="2019" name="Int. J. Syst. Evol. Microbiol.">
        <title>The Global Catalogue of Microorganisms (GCM) 10K type strain sequencing project: providing services to taxonomists for standard genome sequencing and annotation.</title>
        <authorList>
            <consortium name="The Broad Institute Genomics Platform"/>
            <consortium name="The Broad Institute Genome Sequencing Center for Infectious Disease"/>
            <person name="Wu L."/>
            <person name="Ma J."/>
        </authorList>
    </citation>
    <scope>NUCLEOTIDE SEQUENCE [LARGE SCALE GENOMIC DNA]</scope>
    <source>
        <strain evidence="4">JCM 13006</strain>
    </source>
</reference>
<evidence type="ECO:0000313" key="4">
    <source>
        <dbReference type="Proteomes" id="UP001501752"/>
    </source>
</evidence>
<dbReference type="InterPro" id="IPR029016">
    <property type="entry name" value="GAF-like_dom_sf"/>
</dbReference>
<dbReference type="InterPro" id="IPR013656">
    <property type="entry name" value="PAS_4"/>
</dbReference>
<dbReference type="Pfam" id="PF07228">
    <property type="entry name" value="SpoIIE"/>
    <property type="match status" value="1"/>
</dbReference>
<dbReference type="InterPro" id="IPR000700">
    <property type="entry name" value="PAS-assoc_C"/>
</dbReference>
<dbReference type="SUPFAM" id="SSF55785">
    <property type="entry name" value="PYP-like sensor domain (PAS domain)"/>
    <property type="match status" value="2"/>
</dbReference>
<dbReference type="RefSeq" id="WP_345701632.1">
    <property type="nucleotide sequence ID" value="NZ_BAABIS010000001.1"/>
</dbReference>
<dbReference type="SUPFAM" id="SSF55781">
    <property type="entry name" value="GAF domain-like"/>
    <property type="match status" value="1"/>
</dbReference>
<dbReference type="Proteomes" id="UP001501752">
    <property type="component" value="Unassembled WGS sequence"/>
</dbReference>
<dbReference type="InterPro" id="IPR036890">
    <property type="entry name" value="HATPase_C_sf"/>
</dbReference>
<dbReference type="Gene3D" id="3.30.450.20">
    <property type="entry name" value="PAS domain"/>
    <property type="match status" value="2"/>
</dbReference>
<dbReference type="Pfam" id="PF13581">
    <property type="entry name" value="HATPase_c_2"/>
    <property type="match status" value="1"/>
</dbReference>
<dbReference type="CDD" id="cd16936">
    <property type="entry name" value="HATPase_RsbW-like"/>
    <property type="match status" value="1"/>
</dbReference>
<dbReference type="InterPro" id="IPR013655">
    <property type="entry name" value="PAS_fold_3"/>
</dbReference>
<dbReference type="PANTHER" id="PTHR43156:SF2">
    <property type="entry name" value="STAGE II SPORULATION PROTEIN E"/>
    <property type="match status" value="1"/>
</dbReference>
<comment type="caution">
    <text evidence="3">The sequence shown here is derived from an EMBL/GenBank/DDBJ whole genome shotgun (WGS) entry which is preliminary data.</text>
</comment>
<evidence type="ECO:0000256" key="1">
    <source>
        <dbReference type="ARBA" id="ARBA00022801"/>
    </source>
</evidence>
<dbReference type="Gene3D" id="3.30.565.10">
    <property type="entry name" value="Histidine kinase-like ATPase, C-terminal domain"/>
    <property type="match status" value="1"/>
</dbReference>
<accession>A0ABP9ERC3</accession>
<dbReference type="InterPro" id="IPR052016">
    <property type="entry name" value="Bact_Sigma-Reg"/>
</dbReference>
<dbReference type="PROSITE" id="PS50113">
    <property type="entry name" value="PAC"/>
    <property type="match status" value="1"/>
</dbReference>
<dbReference type="PANTHER" id="PTHR43156">
    <property type="entry name" value="STAGE II SPORULATION PROTEIN E-RELATED"/>
    <property type="match status" value="1"/>
</dbReference>
<dbReference type="InterPro" id="IPR000014">
    <property type="entry name" value="PAS"/>
</dbReference>
<dbReference type="InterPro" id="IPR003594">
    <property type="entry name" value="HATPase_dom"/>
</dbReference>
<sequence length="964" mass="102814">MSARQGREWEASSEGGRAGRLRMLAAFEDEGDAAALLAALHHLTAEFGALGGMAHLPVAGIGQAGLRLVASSGLPAAFTRAWDVIPSSGRLAPARVVLDGGTLWLPAVEYPRQEPGRPVAAPPFVAPSAGIAAAALPGPDGPRGALSLITPPLAEPDAADLSFLAEVAAWAAGRLRLSAPRTGGLSPALLSPLEGPAQQRPRLRIGTWSWDMESGDFFVDQRFLAGIGIDWPPGGRMREWATLVHPEDRPYSVHVLVEAIRTRGSYEAEYRVATADRGYAWVRVRGRVDVDEHGEPARLEGTVYDTTEAHAALEPVGRALRHMTDGFLSVDSDWRIEFVNVAAEKLLGSAPSVAGTILWDLPAIRHVPRLEQLCREVVRTGTPLDFDVRWPDDRWYHLRLVPVPGGLTLYSTDITERRLREIERAAAERVAADRSELIGGLTAALAEALTPRDVVDAVAGCVLPQVGAVGLLVATVIDGRLAVTGAVGYPDAMLDALDGRPVGTVHPTVEVMRRRRARFIESRAEFLASYPGTGGLVRTSDKQAWAFLPLRASGREGVCVVSFDRPHTFAKEQRTLLGEVSGLISQALDRAGLYEEAATRARELQSALLPRELPALPAVTAAARYLPAGHGAEVGGDWYDVIRLSADRVALVVGDVMGHGMPEAATMGRLRTAVRTLSELELPPAEILGRLNDIVADLGDDSFVTCLYGVYDPVTHDLRYANAGHPPPAVVRPDHTVDLPVSVPDPPLGTAVPPFDTVTVSLPEGSLLVLCTDGLVESADRDVDAGLARLADTLRTELLRRPAATPNALCEAVTAALVPAGRPVGDDAVLLLARVHHLPPGDVVSWVLPDDPRAAGEARAHVRAQLAAWGLDELSTATELIVSELVGNVIRHAKGPIGLRLLRSRTLICEVSDASLTTPHIRHSSATDEGGRGLQLVAAVAGQWGVRYDEHGKSIWTEQPIAGS</sequence>
<dbReference type="Pfam" id="PF08447">
    <property type="entry name" value="PAS_3"/>
    <property type="match status" value="1"/>
</dbReference>
<evidence type="ECO:0000259" key="2">
    <source>
        <dbReference type="PROSITE" id="PS50113"/>
    </source>
</evidence>
<protein>
    <submittedName>
        <fullName evidence="3">SpoIIE family protein phosphatase</fullName>
    </submittedName>
</protein>
<proteinExistence type="predicted"/>
<dbReference type="Pfam" id="PF08448">
    <property type="entry name" value="PAS_4"/>
    <property type="match status" value="1"/>
</dbReference>
<dbReference type="InterPro" id="IPR035965">
    <property type="entry name" value="PAS-like_dom_sf"/>
</dbReference>
<gene>
    <name evidence="3" type="ORF">GCM10023235_77700</name>
</gene>
<feature type="domain" description="PAC" evidence="2">
    <location>
        <begin position="266"/>
        <end position="318"/>
    </location>
</feature>
<dbReference type="CDD" id="cd00130">
    <property type="entry name" value="PAS"/>
    <property type="match status" value="2"/>
</dbReference>
<dbReference type="EMBL" id="BAABIS010000001">
    <property type="protein sequence ID" value="GAA4885142.1"/>
    <property type="molecule type" value="Genomic_DNA"/>
</dbReference>
<dbReference type="Gene3D" id="3.60.40.10">
    <property type="entry name" value="PPM-type phosphatase domain"/>
    <property type="match status" value="1"/>
</dbReference>
<dbReference type="InterPro" id="IPR001932">
    <property type="entry name" value="PPM-type_phosphatase-like_dom"/>
</dbReference>
<keyword evidence="1" id="KW-0378">Hydrolase</keyword>
<evidence type="ECO:0000313" key="3">
    <source>
        <dbReference type="EMBL" id="GAA4885142.1"/>
    </source>
</evidence>
<organism evidence="3 4">
    <name type="scientific">Kitasatospora terrestris</name>
    <dbReference type="NCBI Taxonomy" id="258051"/>
    <lineage>
        <taxon>Bacteria</taxon>
        <taxon>Bacillati</taxon>
        <taxon>Actinomycetota</taxon>
        <taxon>Actinomycetes</taxon>
        <taxon>Kitasatosporales</taxon>
        <taxon>Streptomycetaceae</taxon>
        <taxon>Kitasatospora</taxon>
    </lineage>
</organism>
<keyword evidence="4" id="KW-1185">Reference proteome</keyword>
<dbReference type="InterPro" id="IPR036457">
    <property type="entry name" value="PPM-type-like_dom_sf"/>
</dbReference>
<dbReference type="Gene3D" id="3.30.450.40">
    <property type="match status" value="1"/>
</dbReference>
<dbReference type="SMART" id="SM00091">
    <property type="entry name" value="PAS"/>
    <property type="match status" value="1"/>
</dbReference>
<dbReference type="SMART" id="SM00331">
    <property type="entry name" value="PP2C_SIG"/>
    <property type="match status" value="1"/>
</dbReference>
<dbReference type="SUPFAM" id="SSF81606">
    <property type="entry name" value="PP2C-like"/>
    <property type="match status" value="1"/>
</dbReference>
<name>A0ABP9ERC3_9ACTN</name>